<protein>
    <submittedName>
        <fullName evidence="2">Uncharacterized protein</fullName>
    </submittedName>
</protein>
<reference evidence="2" key="1">
    <citation type="journal article" date="2022" name="bioRxiv">
        <title>Genomics of Preaxostyla Flagellates Illuminates Evolutionary Transitions and the Path Towards Mitochondrial Loss.</title>
        <authorList>
            <person name="Novak L.V.F."/>
            <person name="Treitli S.C."/>
            <person name="Pyrih J."/>
            <person name="Halakuc P."/>
            <person name="Pipaliya S.V."/>
            <person name="Vacek V."/>
            <person name="Brzon O."/>
            <person name="Soukal P."/>
            <person name="Eme L."/>
            <person name="Dacks J.B."/>
            <person name="Karnkowska A."/>
            <person name="Elias M."/>
            <person name="Hampl V."/>
        </authorList>
    </citation>
    <scope>NUCLEOTIDE SEQUENCE</scope>
    <source>
        <strain evidence="2">RCP-MX</strain>
    </source>
</reference>
<sequence length="330" mass="37077">MCSRHYLITAWLLIKHPTIQSASCNFIHCIYVVDRIAPLSRGNYRNLVYEFFDWYDAFVIRGDREGLARRTVDIALNIDASVLSGASDVMAIVSNVLTSFKGSSINKDTVIAKLASIAQGVKRILIFWSHQNTPSTMEPALPYRKQSRVALALNRLPPPVATQPVIRSATSGGHGRKAVKISPEKAWENFMEAGRKFFLTDWRGLPEQQQASQHNLVKTIFSYAKADARSRRAPPKNPQYMLTPDEKARASAAYHSTEERVIAERHVDRTDKVAMKAVRKLCLSASGKVTAAIRREKGHQQGWSVGRYEGEAPEMFEGWRRGDPGMENVH</sequence>
<comment type="caution">
    <text evidence="2">The sequence shown here is derived from an EMBL/GenBank/DDBJ whole genome shotgun (WGS) entry which is preliminary data.</text>
</comment>
<feature type="signal peptide" evidence="1">
    <location>
        <begin position="1"/>
        <end position="21"/>
    </location>
</feature>
<accession>A0ABQ8U889</accession>
<evidence type="ECO:0000313" key="3">
    <source>
        <dbReference type="Proteomes" id="UP001141327"/>
    </source>
</evidence>
<proteinExistence type="predicted"/>
<dbReference type="EMBL" id="JAPMOS010000246">
    <property type="protein sequence ID" value="KAJ4453559.1"/>
    <property type="molecule type" value="Genomic_DNA"/>
</dbReference>
<feature type="chain" id="PRO_5045162940" evidence="1">
    <location>
        <begin position="22"/>
        <end position="330"/>
    </location>
</feature>
<organism evidence="2 3">
    <name type="scientific">Paratrimastix pyriformis</name>
    <dbReference type="NCBI Taxonomy" id="342808"/>
    <lineage>
        <taxon>Eukaryota</taxon>
        <taxon>Metamonada</taxon>
        <taxon>Preaxostyla</taxon>
        <taxon>Paratrimastigidae</taxon>
        <taxon>Paratrimastix</taxon>
    </lineage>
</organism>
<keyword evidence="1" id="KW-0732">Signal</keyword>
<keyword evidence="3" id="KW-1185">Reference proteome</keyword>
<evidence type="ECO:0000313" key="2">
    <source>
        <dbReference type="EMBL" id="KAJ4453559.1"/>
    </source>
</evidence>
<evidence type="ECO:0000256" key="1">
    <source>
        <dbReference type="SAM" id="SignalP"/>
    </source>
</evidence>
<gene>
    <name evidence="2" type="ORF">PAPYR_11964</name>
</gene>
<dbReference type="Proteomes" id="UP001141327">
    <property type="component" value="Unassembled WGS sequence"/>
</dbReference>
<name>A0ABQ8U889_9EUKA</name>